<dbReference type="InterPro" id="IPR050300">
    <property type="entry name" value="GDXG_lipolytic_enzyme"/>
</dbReference>
<dbReference type="eggNOG" id="COG0657">
    <property type="taxonomic scope" value="Bacteria"/>
</dbReference>
<dbReference type="AlphaFoldDB" id="B4VRW3"/>
<organism evidence="4 5">
    <name type="scientific">Coleofasciculus chthonoplastes PCC 7420</name>
    <dbReference type="NCBI Taxonomy" id="118168"/>
    <lineage>
        <taxon>Bacteria</taxon>
        <taxon>Bacillati</taxon>
        <taxon>Cyanobacteriota</taxon>
        <taxon>Cyanophyceae</taxon>
        <taxon>Coleofasciculales</taxon>
        <taxon>Coleofasciculaceae</taxon>
        <taxon>Coleofasciculus</taxon>
    </lineage>
</organism>
<evidence type="ECO:0000256" key="1">
    <source>
        <dbReference type="ARBA" id="ARBA00010515"/>
    </source>
</evidence>
<dbReference type="ESTHER" id="9cyan-b4vrw3">
    <property type="family name" value="Hormone-sensitive_lipase_like"/>
</dbReference>
<sequence>MPLNDQTQLILNQIKTLGLPPLNELEPIQAREQAAQADQFSHKPEPVARVENRLIPGSTVDIPIRIYTPAGNPPFPILVFFHGGGWVIGSLDAVDSICRTLANQAGCIVVSVDYRLAPEHKFPAAVEDAYTAIEWVAKNAASFQGDPKRIAVGGDSAGGNLAAVVALLSRDRNFPSLSYQVLFYPATQYGFDTDSHRQNGKDYLLTTELLVWFWHHYLSSAADGQNPQASPLLAGDLSNLPPALIITPEYDPLRDEGEAYGMRLQKAGVSVRMTRYDGTIHGFVGMAHVLDQGREALAEAAVALQSQFT</sequence>
<dbReference type="InterPro" id="IPR013094">
    <property type="entry name" value="AB_hydrolase_3"/>
</dbReference>
<evidence type="ECO:0000256" key="2">
    <source>
        <dbReference type="ARBA" id="ARBA00022801"/>
    </source>
</evidence>
<protein>
    <submittedName>
        <fullName evidence="4">Alpha/beta hydrolase fold domain protein</fullName>
    </submittedName>
</protein>
<keyword evidence="2 4" id="KW-0378">Hydrolase</keyword>
<feature type="domain" description="Alpha/beta hydrolase fold-3" evidence="3">
    <location>
        <begin position="78"/>
        <end position="284"/>
    </location>
</feature>
<accession>B4VRW3</accession>
<evidence type="ECO:0000313" key="5">
    <source>
        <dbReference type="Proteomes" id="UP000003835"/>
    </source>
</evidence>
<dbReference type="STRING" id="118168.MC7420_1459"/>
<keyword evidence="5" id="KW-1185">Reference proteome</keyword>
<dbReference type="EMBL" id="DS989849">
    <property type="protein sequence ID" value="EDX75541.1"/>
    <property type="molecule type" value="Genomic_DNA"/>
</dbReference>
<dbReference type="FunFam" id="3.40.50.1820:FF:000089">
    <property type="entry name" value="Alpha/beta hydrolase"/>
    <property type="match status" value="1"/>
</dbReference>
<name>B4VRW3_9CYAN</name>
<gene>
    <name evidence="4" type="ORF">MC7420_1459</name>
</gene>
<evidence type="ECO:0000313" key="4">
    <source>
        <dbReference type="EMBL" id="EDX75541.1"/>
    </source>
</evidence>
<reference evidence="4 5" key="1">
    <citation type="submission" date="2008-07" db="EMBL/GenBank/DDBJ databases">
        <authorList>
            <person name="Tandeau de Marsac N."/>
            <person name="Ferriera S."/>
            <person name="Johnson J."/>
            <person name="Kravitz S."/>
            <person name="Beeson K."/>
            <person name="Sutton G."/>
            <person name="Rogers Y.-H."/>
            <person name="Friedman R."/>
            <person name="Frazier M."/>
            <person name="Venter J.C."/>
        </authorList>
    </citation>
    <scope>NUCLEOTIDE SEQUENCE [LARGE SCALE GENOMIC DNA]</scope>
    <source>
        <strain evidence="4 5">PCC 7420</strain>
    </source>
</reference>
<dbReference type="OrthoDB" id="24847at2"/>
<evidence type="ECO:0000259" key="3">
    <source>
        <dbReference type="Pfam" id="PF07859"/>
    </source>
</evidence>
<dbReference type="RefSeq" id="WP_006101248.1">
    <property type="nucleotide sequence ID" value="NZ_DS989849.1"/>
</dbReference>
<dbReference type="HOGENOM" id="CLU_012494_6_4_3"/>
<dbReference type="Proteomes" id="UP000003835">
    <property type="component" value="Unassembled WGS sequence"/>
</dbReference>
<dbReference type="PANTHER" id="PTHR48081">
    <property type="entry name" value="AB HYDROLASE SUPERFAMILY PROTEIN C4A8.06C"/>
    <property type="match status" value="1"/>
</dbReference>
<dbReference type="SUPFAM" id="SSF53474">
    <property type="entry name" value="alpha/beta-Hydrolases"/>
    <property type="match status" value="1"/>
</dbReference>
<comment type="similarity">
    <text evidence="1">Belongs to the 'GDXG' lipolytic enzyme family.</text>
</comment>
<dbReference type="Gene3D" id="3.40.50.1820">
    <property type="entry name" value="alpha/beta hydrolase"/>
    <property type="match status" value="1"/>
</dbReference>
<proteinExistence type="inferred from homology"/>
<dbReference type="PANTHER" id="PTHR48081:SF8">
    <property type="entry name" value="ALPHA_BETA HYDROLASE FOLD-3 DOMAIN-CONTAINING PROTEIN-RELATED"/>
    <property type="match status" value="1"/>
</dbReference>
<dbReference type="InterPro" id="IPR029058">
    <property type="entry name" value="AB_hydrolase_fold"/>
</dbReference>
<dbReference type="GO" id="GO:0016787">
    <property type="term" value="F:hydrolase activity"/>
    <property type="evidence" value="ECO:0007669"/>
    <property type="project" value="UniProtKB-KW"/>
</dbReference>
<dbReference type="Pfam" id="PF07859">
    <property type="entry name" value="Abhydrolase_3"/>
    <property type="match status" value="1"/>
</dbReference>